<feature type="compositionally biased region" description="Polar residues" evidence="1">
    <location>
        <begin position="685"/>
        <end position="702"/>
    </location>
</feature>
<evidence type="ECO:0000313" key="3">
    <source>
        <dbReference type="EMBL" id="TKA29540.1"/>
    </source>
</evidence>
<feature type="region of interest" description="Disordered" evidence="1">
    <location>
        <begin position="609"/>
        <end position="655"/>
    </location>
</feature>
<dbReference type="PANTHER" id="PTHR32251:SF15">
    <property type="entry name" value="3-OXO-5-ALPHA-STEROID 4-DEHYDROGENASE (DUF1295)"/>
    <property type="match status" value="1"/>
</dbReference>
<dbReference type="Pfam" id="PF06966">
    <property type="entry name" value="DUF1295"/>
    <property type="match status" value="1"/>
</dbReference>
<comment type="caution">
    <text evidence="3">The sequence shown here is derived from an EMBL/GenBank/DDBJ whole genome shotgun (WGS) entry which is preliminary data.</text>
</comment>
<dbReference type="PANTHER" id="PTHR32251">
    <property type="entry name" value="3-OXO-5-ALPHA-STEROID 4-DEHYDROGENASE"/>
    <property type="match status" value="1"/>
</dbReference>
<gene>
    <name evidence="3" type="ORF">B0A50_03553</name>
</gene>
<accession>A0A4U0U3D4</accession>
<keyword evidence="4" id="KW-1185">Reference proteome</keyword>
<evidence type="ECO:0000313" key="4">
    <source>
        <dbReference type="Proteomes" id="UP000308549"/>
    </source>
</evidence>
<dbReference type="PROSITE" id="PS50244">
    <property type="entry name" value="S5A_REDUCTASE"/>
    <property type="match status" value="1"/>
</dbReference>
<reference evidence="3 4" key="1">
    <citation type="submission" date="2017-03" db="EMBL/GenBank/DDBJ databases">
        <title>Genomes of endolithic fungi from Antarctica.</title>
        <authorList>
            <person name="Coleine C."/>
            <person name="Masonjones S."/>
            <person name="Stajich J.E."/>
        </authorList>
    </citation>
    <scope>NUCLEOTIDE SEQUENCE [LARGE SCALE GENOMIC DNA]</scope>
    <source>
        <strain evidence="3 4">CCFEE 6315</strain>
    </source>
</reference>
<protein>
    <submittedName>
        <fullName evidence="3">Uncharacterized protein</fullName>
    </submittedName>
</protein>
<dbReference type="Proteomes" id="UP000308549">
    <property type="component" value="Unassembled WGS sequence"/>
</dbReference>
<organism evidence="3 4">
    <name type="scientific">Salinomyces thailandicus</name>
    <dbReference type="NCBI Taxonomy" id="706561"/>
    <lineage>
        <taxon>Eukaryota</taxon>
        <taxon>Fungi</taxon>
        <taxon>Dikarya</taxon>
        <taxon>Ascomycota</taxon>
        <taxon>Pezizomycotina</taxon>
        <taxon>Dothideomycetes</taxon>
        <taxon>Dothideomycetidae</taxon>
        <taxon>Mycosphaerellales</taxon>
        <taxon>Teratosphaeriaceae</taxon>
        <taxon>Salinomyces</taxon>
    </lineage>
</organism>
<feature type="compositionally biased region" description="Polar residues" evidence="1">
    <location>
        <begin position="630"/>
        <end position="646"/>
    </location>
</feature>
<feature type="region of interest" description="Disordered" evidence="1">
    <location>
        <begin position="931"/>
        <end position="994"/>
    </location>
</feature>
<dbReference type="AlphaFoldDB" id="A0A4U0U3D4"/>
<keyword evidence="2" id="KW-0812">Transmembrane</keyword>
<feature type="region of interest" description="Disordered" evidence="1">
    <location>
        <begin position="673"/>
        <end position="702"/>
    </location>
</feature>
<feature type="transmembrane region" description="Helical" evidence="2">
    <location>
        <begin position="211"/>
        <end position="235"/>
    </location>
</feature>
<keyword evidence="2" id="KW-1133">Transmembrane helix</keyword>
<name>A0A4U0U3D4_9PEZI</name>
<sequence>MSSRKSYAESSANQDAIKRGVKQPNYIGTATFFGFRAADPFLQYGILSQGWANPLIQKAGGSVLPKGPSMITNTPLDQLGLSPYRGIMFGMAVGSMLKQNTHLLTVMQEEMIPSTGAFVGIFNAVFNSLNSIFFICSQTSASANGEHFPQTPLIVGSTLYALGLFTEWYSEVQRAVWKKRPENKGKVYDGGLFGLSRHINYFGYTMWRSGYALAAGGWVWGATVAAFFTWVYFMLRAIPVLQHYLEDRYGGQYGQYESNVPYKFMPFVWSTDRLNMNILHSAQRGRLGDDSAFPPDAAYVFDTVQDIRDFILITHGLPTRDSRTQFYRMLDEILFFGQHVAMGLLDIPDSITLAILQQHRSDVIDRTSGAKLMNSRPLVDASIYVFLAAMIQTPQQGFAAPDPLVQDVVAELQGLADGILAGQKLLGSPMATDTAASGKIESTSSAQLQRPGPGILQAAGGEAVLERSTTVMRDTSILITIGCGDEFIAYHDYSLPNETSTRKIKIKHPLTSNDLSARQSGFLRELHRAMGAPLTRSPIDGGDIRFHAIITSMMAIENELNERHQLITTFTAAQVFPAKPLMQSGLSYPPTSEATLGWADRMLGQQPHAGRNVTRAPSQYAWPPSRWYSRDSSQPSHGRTLSSSSDPPGVLPTSGEIQRAAGSLHRMPSTADLKMQAARGGRAGPTSSGTKPGSFVSQTTPSTMYDKPVARAPYLAGLMGSNVPATRMSSTSAGPDAWLNTPKDIQIIGTGVVFSEYIPKYNESQKVEFAHPVSLEDLGSAAAEGTVRFWYLILRSLNEQVSKAELQDPATAARYAARRQSLHALASWLESEASVREELAEDAVASRDQQYEGKENPVPDSTATVTDASDRSSRTAQMMDNSDTADKAVRQTRADGLAAPEATPATPGVFAETAAEDLANNQSDREWISNLRAAAGGPIDKGSSNVFAGSADDANGEDDSSTGSTKLEGGSVRTPTPTPDSVLAEDQQGKDHAG</sequence>
<dbReference type="Gene3D" id="1.20.120.1630">
    <property type="match status" value="1"/>
</dbReference>
<dbReference type="GO" id="GO:0016020">
    <property type="term" value="C:membrane"/>
    <property type="evidence" value="ECO:0007669"/>
    <property type="project" value="TreeGrafter"/>
</dbReference>
<feature type="region of interest" description="Disordered" evidence="1">
    <location>
        <begin position="845"/>
        <end position="885"/>
    </location>
</feature>
<keyword evidence="2" id="KW-0472">Membrane</keyword>
<dbReference type="EMBL" id="NAJL01000014">
    <property type="protein sequence ID" value="TKA29540.1"/>
    <property type="molecule type" value="Genomic_DNA"/>
</dbReference>
<dbReference type="OrthoDB" id="67965at2759"/>
<proteinExistence type="predicted"/>
<evidence type="ECO:0000256" key="2">
    <source>
        <dbReference type="SAM" id="Phobius"/>
    </source>
</evidence>
<evidence type="ECO:0000256" key="1">
    <source>
        <dbReference type="SAM" id="MobiDB-lite"/>
    </source>
</evidence>
<dbReference type="InterPro" id="IPR010721">
    <property type="entry name" value="UstE-like"/>
</dbReference>